<dbReference type="GeneID" id="92859514"/>
<organism evidence="2 3">
    <name type="scientific">Bacillus licheniformis</name>
    <dbReference type="NCBI Taxonomy" id="1402"/>
    <lineage>
        <taxon>Bacteria</taxon>
        <taxon>Bacillati</taxon>
        <taxon>Bacillota</taxon>
        <taxon>Bacilli</taxon>
        <taxon>Bacillales</taxon>
        <taxon>Bacillaceae</taxon>
        <taxon>Bacillus</taxon>
    </lineage>
</organism>
<name>A0AB37GNA0_BACLI</name>
<proteinExistence type="predicted"/>
<dbReference type="Pfam" id="PF02893">
    <property type="entry name" value="GRAM"/>
    <property type="match status" value="1"/>
</dbReference>
<dbReference type="Proteomes" id="UP000595038">
    <property type="component" value="Chromosome"/>
</dbReference>
<reference evidence="2 3" key="1">
    <citation type="submission" date="2020-12" db="EMBL/GenBank/DDBJ databases">
        <title>FDA dAtabase for Regulatory Grade micrObial Sequences (FDA-ARGOS): Supporting development and validation of Infectious Disease Dx tests.</title>
        <authorList>
            <person name="Nelson B."/>
            <person name="Plummer A."/>
            <person name="Tallon L."/>
            <person name="Sadzewicz L."/>
            <person name="Zhao X."/>
            <person name="Boylan J."/>
            <person name="Ott S."/>
            <person name="Bowen H."/>
            <person name="Vavikolanu K."/>
            <person name="Mehta A."/>
            <person name="Aluvathingal J."/>
            <person name="Nadendla S."/>
            <person name="Myers T."/>
            <person name="Yan Y."/>
            <person name="Sichtig H."/>
        </authorList>
    </citation>
    <scope>NUCLEOTIDE SEQUENCE [LARGE SCALE GENOMIC DNA]</scope>
    <source>
        <strain evidence="2 3">FDAARGOS_923</strain>
    </source>
</reference>
<protein>
    <submittedName>
        <fullName evidence="2">PH domain-containing protein</fullName>
    </submittedName>
</protein>
<gene>
    <name evidence="2" type="ORF">I6G80_05645</name>
</gene>
<dbReference type="AlphaFoldDB" id="A0AB37GNA0"/>
<accession>A0AB37GNA0</accession>
<dbReference type="InterPro" id="IPR004182">
    <property type="entry name" value="GRAM"/>
</dbReference>
<evidence type="ECO:0000313" key="2">
    <source>
        <dbReference type="EMBL" id="QPR73746.1"/>
    </source>
</evidence>
<evidence type="ECO:0000313" key="3">
    <source>
        <dbReference type="Proteomes" id="UP000595038"/>
    </source>
</evidence>
<dbReference type="EMBL" id="CP065647">
    <property type="protein sequence ID" value="QPR73746.1"/>
    <property type="molecule type" value="Genomic_DNA"/>
</dbReference>
<sequence>MKEITEGKAALDSRLEPNEEIRSIILCAYNARLSARYTPYRGVLAATDRRFMFYSSLFGSPFHLDIRYDAVTSFRREKGLVTRGDHLVVMNNGDREAFQYFSGCDPLETFVEAVRKLKKLPEDIIHSEKRRLRDVPAAGCSVINIVLLSIPQHFINCHSIRKMIFGIPHGNQSKKYIIG</sequence>
<feature type="domain" description="GRAM" evidence="1">
    <location>
        <begin position="14"/>
        <end position="100"/>
    </location>
</feature>
<dbReference type="RefSeq" id="WP_003185978.1">
    <property type="nucleotide sequence ID" value="NZ_BEXU01000030.1"/>
</dbReference>
<evidence type="ECO:0000259" key="1">
    <source>
        <dbReference type="Pfam" id="PF02893"/>
    </source>
</evidence>